<dbReference type="RefSeq" id="WP_184653019.1">
    <property type="nucleotide sequence ID" value="NZ_JACHFR010000003.1"/>
</dbReference>
<comment type="caution">
    <text evidence="4">The sequence shown here is derived from an EMBL/GenBank/DDBJ whole genome shotgun (WGS) entry which is preliminary data.</text>
</comment>
<dbReference type="InterPro" id="IPR028998">
    <property type="entry name" value="RimP_C"/>
</dbReference>
<name>A0A840SFU6_9SPIR</name>
<organism evidence="4 5">
    <name type="scientific">Treponema rectale</name>
    <dbReference type="NCBI Taxonomy" id="744512"/>
    <lineage>
        <taxon>Bacteria</taxon>
        <taxon>Pseudomonadati</taxon>
        <taxon>Spirochaetota</taxon>
        <taxon>Spirochaetia</taxon>
        <taxon>Spirochaetales</taxon>
        <taxon>Treponemataceae</taxon>
        <taxon>Treponema</taxon>
    </lineage>
</organism>
<sequence length="160" mass="17760">MEYISPEKNPYYKESAECVLSAGFVLVELQVVPQNGNIHVTAVISPSDPKKDIGVADCSKVHHLLGPKILELLQNNGSDVTEDNLYMEVCSPGLDRNIKNAWEFSVFAGRKIRVWDKNVSDWVAGTLLSSDENQLVLESEDGTKKSVSYVDIAKAKFFNL</sequence>
<dbReference type="SUPFAM" id="SSF75420">
    <property type="entry name" value="YhbC-like, N-terminal domain"/>
    <property type="match status" value="1"/>
</dbReference>
<evidence type="ECO:0000259" key="3">
    <source>
        <dbReference type="Pfam" id="PF02576"/>
    </source>
</evidence>
<dbReference type="Gene3D" id="3.30.300.70">
    <property type="entry name" value="RimP-like superfamily, N-terminal"/>
    <property type="match status" value="1"/>
</dbReference>
<dbReference type="InterPro" id="IPR035956">
    <property type="entry name" value="RimP_N_sf"/>
</dbReference>
<dbReference type="CDD" id="cd01734">
    <property type="entry name" value="YlxS_C"/>
    <property type="match status" value="1"/>
</dbReference>
<dbReference type="Pfam" id="PF02576">
    <property type="entry name" value="RimP_N"/>
    <property type="match status" value="1"/>
</dbReference>
<dbReference type="InterPro" id="IPR028989">
    <property type="entry name" value="RimP_N"/>
</dbReference>
<dbReference type="Proteomes" id="UP000578697">
    <property type="component" value="Unassembled WGS sequence"/>
</dbReference>
<evidence type="ECO:0000256" key="2">
    <source>
        <dbReference type="ARBA" id="ARBA00022517"/>
    </source>
</evidence>
<keyword evidence="1" id="KW-0963">Cytoplasm</keyword>
<dbReference type="GO" id="GO:0000028">
    <property type="term" value="P:ribosomal small subunit assembly"/>
    <property type="evidence" value="ECO:0007669"/>
    <property type="project" value="TreeGrafter"/>
</dbReference>
<dbReference type="EMBL" id="JACHFR010000003">
    <property type="protein sequence ID" value="MBB5219595.1"/>
    <property type="molecule type" value="Genomic_DNA"/>
</dbReference>
<dbReference type="AlphaFoldDB" id="A0A840SFU6"/>
<evidence type="ECO:0000313" key="4">
    <source>
        <dbReference type="EMBL" id="MBB5219595.1"/>
    </source>
</evidence>
<dbReference type="PANTHER" id="PTHR33867">
    <property type="entry name" value="RIBOSOME MATURATION FACTOR RIMP"/>
    <property type="match status" value="1"/>
</dbReference>
<keyword evidence="2" id="KW-0690">Ribosome biogenesis</keyword>
<protein>
    <submittedName>
        <fullName evidence="4">Ribosome maturation factor RimP</fullName>
    </submittedName>
</protein>
<dbReference type="PANTHER" id="PTHR33867:SF1">
    <property type="entry name" value="RIBOSOME MATURATION FACTOR RIMP"/>
    <property type="match status" value="1"/>
</dbReference>
<accession>A0A840SFU6</accession>
<reference evidence="4 5" key="1">
    <citation type="submission" date="2020-08" db="EMBL/GenBank/DDBJ databases">
        <title>Genomic Encyclopedia of Type Strains, Phase IV (KMG-IV): sequencing the most valuable type-strain genomes for metagenomic binning, comparative biology and taxonomic classification.</title>
        <authorList>
            <person name="Goeker M."/>
        </authorList>
    </citation>
    <scope>NUCLEOTIDE SEQUENCE [LARGE SCALE GENOMIC DNA]</scope>
    <source>
        <strain evidence="4 5">DSM 103679</strain>
    </source>
</reference>
<gene>
    <name evidence="4" type="ORF">HNP77_001977</name>
</gene>
<dbReference type="GO" id="GO:0005829">
    <property type="term" value="C:cytosol"/>
    <property type="evidence" value="ECO:0007669"/>
    <property type="project" value="TreeGrafter"/>
</dbReference>
<feature type="domain" description="Ribosome maturation factor RimP N-terminal" evidence="3">
    <location>
        <begin position="18"/>
        <end position="95"/>
    </location>
</feature>
<keyword evidence="5" id="KW-1185">Reference proteome</keyword>
<evidence type="ECO:0000313" key="5">
    <source>
        <dbReference type="Proteomes" id="UP000578697"/>
    </source>
</evidence>
<evidence type="ECO:0000256" key="1">
    <source>
        <dbReference type="ARBA" id="ARBA00022490"/>
    </source>
</evidence>
<dbReference type="GO" id="GO:0006412">
    <property type="term" value="P:translation"/>
    <property type="evidence" value="ECO:0007669"/>
    <property type="project" value="TreeGrafter"/>
</dbReference>
<proteinExistence type="predicted"/>
<dbReference type="InterPro" id="IPR003728">
    <property type="entry name" value="Ribosome_maturation_RimP"/>
</dbReference>